<evidence type="ECO:0000313" key="3">
    <source>
        <dbReference type="EMBL" id="MBJ7610014.1"/>
    </source>
</evidence>
<name>A0A934NJT5_9BACT</name>
<proteinExistence type="predicted"/>
<gene>
    <name evidence="3" type="ORF">JF887_11385</name>
</gene>
<evidence type="ECO:0000256" key="1">
    <source>
        <dbReference type="SAM" id="MobiDB-lite"/>
    </source>
</evidence>
<protein>
    <submittedName>
        <fullName evidence="3">Uncharacterized protein</fullName>
    </submittedName>
</protein>
<evidence type="ECO:0000313" key="4">
    <source>
        <dbReference type="Proteomes" id="UP000614410"/>
    </source>
</evidence>
<accession>A0A934NJT5</accession>
<keyword evidence="2" id="KW-0732">Signal</keyword>
<feature type="chain" id="PRO_5037187069" evidence="2">
    <location>
        <begin position="28"/>
        <end position="233"/>
    </location>
</feature>
<sequence>MLLHGGARRPALSLLMALMTLTAGCTAAPSASTPSRPPASPSASPVGSPSPGSSAANPNGSFSFSGWLTAASVGPVDLLPFATLIGGVPNVPLTSDAAGHTLSGAAPGTQCYHASSRDNLDQFEVLLVFVVRGQRYLLSVVTDFTRPGLGVGGPSPPAGGRMTDVGGNNDELHFDPESVTISDDPMFLASFSDGAVVIAPTLRSGSIDVTLRGIASPGRPAPAIHVIGTWTCL</sequence>
<feature type="region of interest" description="Disordered" evidence="1">
    <location>
        <begin position="27"/>
        <end position="55"/>
    </location>
</feature>
<organism evidence="3 4">
    <name type="scientific">Candidatus Amunia macphersoniae</name>
    <dbReference type="NCBI Taxonomy" id="3127014"/>
    <lineage>
        <taxon>Bacteria</taxon>
        <taxon>Bacillati</taxon>
        <taxon>Candidatus Dormiibacterota</taxon>
        <taxon>Candidatus Dormibacteria</taxon>
        <taxon>Candidatus Aeolococcales</taxon>
        <taxon>Candidatus Aeolococcaceae</taxon>
        <taxon>Candidatus Amunia</taxon>
    </lineage>
</organism>
<feature type="signal peptide" evidence="2">
    <location>
        <begin position="1"/>
        <end position="27"/>
    </location>
</feature>
<dbReference type="Proteomes" id="UP000614410">
    <property type="component" value="Unassembled WGS sequence"/>
</dbReference>
<dbReference type="EMBL" id="JAEKNN010000054">
    <property type="protein sequence ID" value="MBJ7610014.1"/>
    <property type="molecule type" value="Genomic_DNA"/>
</dbReference>
<feature type="compositionally biased region" description="Low complexity" evidence="1">
    <location>
        <begin position="41"/>
        <end position="55"/>
    </location>
</feature>
<dbReference type="AlphaFoldDB" id="A0A934NJT5"/>
<reference evidence="3 4" key="1">
    <citation type="submission" date="2020-10" db="EMBL/GenBank/DDBJ databases">
        <title>Ca. Dormibacterota MAGs.</title>
        <authorList>
            <person name="Montgomery K."/>
        </authorList>
    </citation>
    <scope>NUCLEOTIDE SEQUENCE [LARGE SCALE GENOMIC DNA]</scope>
    <source>
        <strain evidence="3">Mitchell_Peninsula_5</strain>
    </source>
</reference>
<comment type="caution">
    <text evidence="3">The sequence shown here is derived from an EMBL/GenBank/DDBJ whole genome shotgun (WGS) entry which is preliminary data.</text>
</comment>
<evidence type="ECO:0000256" key="2">
    <source>
        <dbReference type="SAM" id="SignalP"/>
    </source>
</evidence>